<sequence length="468" mass="51797">MKARVLLVGVLLAGGVASGLVAEDVIPLPESWVLGFLPLEVEGDTGTLGTVIPELLAQELEGVKAHLFSPAELRAYSAYQRDLLIRRLLAERVKKVAERDEILFDPDPLVRWETLASKKKEIRELDRRIARIGRLPDVAVDRVPMEVYQDDAGLPFLPEGRTLEERMEKAGVDLVVGGEGWVAEGYLVVHLVLKWRYGPDVLWEGRYVGGVDELVDVVRKAADDLAPHLLGVRPARLVVEVPEGVQVFVDGEVVGMGRVEVGRLLPGEHRVEVRGREVEPREATVTIGEGEERVVEVPIREVPERLVQVSTVPAGASVYLDGVYQGASPCEVRMRGEVGVLEVRKEGYLPVRAPVASIEGDAVEWVLSPVGIDLKERVRVKRERFYTWFGLFFMSVPLTVLSYGWWADSYEAAELALSRGAANADDYLERMDVAAGCYYAGVVLNVSLFVQAVLTFGDYLRALERVPE</sequence>
<keyword evidence="4" id="KW-1185">Reference proteome</keyword>
<feature type="domain" description="PEGA" evidence="2">
    <location>
        <begin position="307"/>
        <end position="355"/>
    </location>
</feature>
<keyword evidence="1" id="KW-1133">Transmembrane helix</keyword>
<feature type="transmembrane region" description="Helical" evidence="1">
    <location>
        <begin position="385"/>
        <end position="406"/>
    </location>
</feature>
<dbReference type="InterPro" id="IPR013229">
    <property type="entry name" value="PEGA"/>
</dbReference>
<dbReference type="EMBL" id="CP002903">
    <property type="protein sequence ID" value="AEJ61549.1"/>
    <property type="molecule type" value="Genomic_DNA"/>
</dbReference>
<dbReference type="PANTHER" id="PTHR36194">
    <property type="entry name" value="S-LAYER-LIKE PROTEIN"/>
    <property type="match status" value="1"/>
</dbReference>
<proteinExistence type="predicted"/>
<accession>G0GFD5</accession>
<name>G0GFD5_WINT7</name>
<organism evidence="3 4">
    <name type="scientific">Winmispira thermophila (strain ATCC 700085 / DSM 6578 / Z-1203)</name>
    <name type="common">Spirochaeta thermophila</name>
    <dbReference type="NCBI Taxonomy" id="869211"/>
    <lineage>
        <taxon>Bacteria</taxon>
        <taxon>Pseudomonadati</taxon>
        <taxon>Spirochaetota</taxon>
        <taxon>Spirochaetia</taxon>
        <taxon>Winmispirales</taxon>
        <taxon>Winmispiraceae</taxon>
        <taxon>Winmispira</taxon>
    </lineage>
</organism>
<dbReference type="PANTHER" id="PTHR36194:SF1">
    <property type="entry name" value="S-LAYER-LIKE PROTEIN"/>
    <property type="match status" value="1"/>
</dbReference>
<dbReference type="Pfam" id="PF08308">
    <property type="entry name" value="PEGA"/>
    <property type="match status" value="1"/>
</dbReference>
<evidence type="ECO:0000313" key="4">
    <source>
        <dbReference type="Proteomes" id="UP000007254"/>
    </source>
</evidence>
<keyword evidence="1" id="KW-0812">Transmembrane</keyword>
<dbReference type="Proteomes" id="UP000007254">
    <property type="component" value="Chromosome"/>
</dbReference>
<dbReference type="RefSeq" id="WP_014624889.1">
    <property type="nucleotide sequence ID" value="NC_017583.1"/>
</dbReference>
<keyword evidence="1" id="KW-0472">Membrane</keyword>
<gene>
    <name evidence="3" type="ordered locus">Spith_1284</name>
</gene>
<dbReference type="STRING" id="869211.Spith_1284"/>
<evidence type="ECO:0000259" key="2">
    <source>
        <dbReference type="Pfam" id="PF08308"/>
    </source>
</evidence>
<evidence type="ECO:0000256" key="1">
    <source>
        <dbReference type="SAM" id="Phobius"/>
    </source>
</evidence>
<dbReference type="HOGENOM" id="CLU_583820_0_0_12"/>
<evidence type="ECO:0000313" key="3">
    <source>
        <dbReference type="EMBL" id="AEJ61549.1"/>
    </source>
</evidence>
<dbReference type="OrthoDB" id="370503at2"/>
<dbReference type="KEGG" id="stq:Spith_1284"/>
<reference evidence="3 4" key="1">
    <citation type="submission" date="2011-06" db="EMBL/GenBank/DDBJ databases">
        <title>The complete genome of Spirochaeta thermophila DSM 6578.</title>
        <authorList>
            <consortium name="US DOE Joint Genome Institute (JGI-PGF)"/>
            <person name="Lucas S."/>
            <person name="Lapidus A."/>
            <person name="Bruce D."/>
            <person name="Goodwin L."/>
            <person name="Pitluck S."/>
            <person name="Peters L."/>
            <person name="Kyrpides N."/>
            <person name="Mavromatis K."/>
            <person name="Ivanova N."/>
            <person name="Mikailova N."/>
            <person name="Pagani I."/>
            <person name="Chertkov O."/>
            <person name="Detter J.C."/>
            <person name="Tapia R."/>
            <person name="Han C."/>
            <person name="Land M."/>
            <person name="Hauser L."/>
            <person name="Markowitz V."/>
            <person name="Cheng J.-F."/>
            <person name="Hugenholtz P."/>
            <person name="Woyke T."/>
            <person name="Wu D."/>
            <person name="Spring S."/>
            <person name="Merkhoffer B."/>
            <person name="Schneider S."/>
            <person name="Klenk H.-P."/>
            <person name="Eisen J.A."/>
        </authorList>
    </citation>
    <scope>NUCLEOTIDE SEQUENCE [LARGE SCALE GENOMIC DNA]</scope>
    <source>
        <strain evidence="4">ATCC 700085 / DSM 6578 / Z-1203</strain>
    </source>
</reference>
<dbReference type="AlphaFoldDB" id="G0GFD5"/>
<protein>
    <submittedName>
        <fullName evidence="3">PEGA domain protein</fullName>
    </submittedName>
</protein>